<evidence type="ECO:0008006" key="3">
    <source>
        <dbReference type="Google" id="ProtNLM"/>
    </source>
</evidence>
<keyword evidence="2" id="KW-1185">Reference proteome</keyword>
<sequence>MRGVVQIKDPGRLAADLFRRLPERLDLDIYGTRIVVKATSSRALRRLRLVYGAFLARDQGPADARLALVELDHAPHGWLAEALRPDDPLRIGGGHFLVADWLPFALSLRDETLLHYYASKFLRLHLVACHQPDHLTLHAASLDVGGGHGILLVGEAASGKTTLTLQLLDRGMSFCSDDTTVIRRRDRKCVPFPLAFILRGGPDGEAPDIPGVRERKPDLELLDEPRWLVQRNGDAGKAFTPVAIFFLHSRADRQPGCPVPMNSAEAAMELLRNKVVPMGLVHEDVAVMTADFHLVCDLANSAQCLSVNSTDLARTRDSLLSHISGFAAVPA</sequence>
<dbReference type="OrthoDB" id="8326226at2"/>
<dbReference type="Gene3D" id="3.40.50.300">
    <property type="entry name" value="P-loop containing nucleotide triphosphate hydrolases"/>
    <property type="match status" value="1"/>
</dbReference>
<protein>
    <recommendedName>
        <fullName evidence="3">Hpr(Ser) kinase/phosphatase</fullName>
    </recommendedName>
</protein>
<gene>
    <name evidence="1" type="ORF">CLV41_108101</name>
</gene>
<name>A0A2S3UPM8_9HYPH</name>
<organism evidence="1 2">
    <name type="scientific">Roseibium marinum</name>
    <dbReference type="NCBI Taxonomy" id="281252"/>
    <lineage>
        <taxon>Bacteria</taxon>
        <taxon>Pseudomonadati</taxon>
        <taxon>Pseudomonadota</taxon>
        <taxon>Alphaproteobacteria</taxon>
        <taxon>Hyphomicrobiales</taxon>
        <taxon>Stappiaceae</taxon>
        <taxon>Roseibium</taxon>
    </lineage>
</organism>
<proteinExistence type="predicted"/>
<accession>A0A2S3UPM8</accession>
<dbReference type="SUPFAM" id="SSF53795">
    <property type="entry name" value="PEP carboxykinase-like"/>
    <property type="match status" value="1"/>
</dbReference>
<evidence type="ECO:0000313" key="1">
    <source>
        <dbReference type="EMBL" id="POF29677.1"/>
    </source>
</evidence>
<dbReference type="InterPro" id="IPR027417">
    <property type="entry name" value="P-loop_NTPase"/>
</dbReference>
<dbReference type="EMBL" id="PPCN01000008">
    <property type="protein sequence ID" value="POF29677.1"/>
    <property type="molecule type" value="Genomic_DNA"/>
</dbReference>
<comment type="caution">
    <text evidence="1">The sequence shown here is derived from an EMBL/GenBank/DDBJ whole genome shotgun (WGS) entry which is preliminary data.</text>
</comment>
<reference evidence="1 2" key="1">
    <citation type="submission" date="2018-01" db="EMBL/GenBank/DDBJ databases">
        <title>Genomic Encyclopedia of Archaeal and Bacterial Type Strains, Phase II (KMG-II): from individual species to whole genera.</title>
        <authorList>
            <person name="Goeker M."/>
        </authorList>
    </citation>
    <scope>NUCLEOTIDE SEQUENCE [LARGE SCALE GENOMIC DNA]</scope>
    <source>
        <strain evidence="1 2">DSM 17023</strain>
    </source>
</reference>
<dbReference type="AlphaFoldDB" id="A0A2S3UPM8"/>
<dbReference type="RefSeq" id="WP_103223739.1">
    <property type="nucleotide sequence ID" value="NZ_PPCN01000008.1"/>
</dbReference>
<dbReference type="Proteomes" id="UP000236959">
    <property type="component" value="Unassembled WGS sequence"/>
</dbReference>
<evidence type="ECO:0000313" key="2">
    <source>
        <dbReference type="Proteomes" id="UP000236959"/>
    </source>
</evidence>